<evidence type="ECO:0000313" key="1">
    <source>
        <dbReference type="EMBL" id="QAX81828.1"/>
    </source>
</evidence>
<accession>A0ABX5R949</accession>
<evidence type="ECO:0000313" key="2">
    <source>
        <dbReference type="Proteomes" id="UP000288953"/>
    </source>
</evidence>
<dbReference type="EMBL" id="CP026512">
    <property type="protein sequence ID" value="QAX81828.1"/>
    <property type="molecule type" value="Genomic_DNA"/>
</dbReference>
<reference evidence="1 2" key="1">
    <citation type="journal article" date="2018" name="Genome Biol. Evol.">
        <title>Partnering With a Pest: Genomes of Hemlock Woolly Adelgid Symbionts Reveal Atypical Nutritional Provisioning Patterns in Dual-Obligate Bacteria.</title>
        <authorList>
            <person name="Weglarz K.M."/>
            <person name="Havill N.P."/>
            <person name="Burke G.R."/>
            <person name="von Dohlen C.D."/>
        </authorList>
    </citation>
    <scope>NUCLEOTIDE SEQUENCE [LARGE SCALE GENOMIC DNA]</scope>
    <source>
        <strain evidence="1 2">HWA_ENA</strain>
    </source>
</reference>
<proteinExistence type="predicted"/>
<dbReference type="Proteomes" id="UP000288953">
    <property type="component" value="Chromosome"/>
</dbReference>
<protein>
    <submittedName>
        <fullName evidence="1">Uncharacterized protein</fullName>
    </submittedName>
</protein>
<name>A0ABX5R949_9PSED</name>
<organism evidence="1 2">
    <name type="scientific">Candidatus Pseudomonas adelgestsugas</name>
    <dbReference type="NCBI Taxonomy" id="1302376"/>
    <lineage>
        <taxon>Bacteria</taxon>
        <taxon>Pseudomonadati</taxon>
        <taxon>Pseudomonadota</taxon>
        <taxon>Gammaproteobacteria</taxon>
        <taxon>Pseudomonadales</taxon>
        <taxon>Pseudomonadaceae</taxon>
        <taxon>Pseudomonas</taxon>
    </lineage>
</organism>
<sequence>MSEANLDATKSIALFKFKQFQDELYSFFYRFISFQNTLISTVYPLLITELESS</sequence>
<gene>
    <name evidence="1" type="ORF">C3B55_00492</name>
</gene>
<keyword evidence="2" id="KW-1185">Reference proteome</keyword>